<evidence type="ECO:0000313" key="3">
    <source>
        <dbReference type="Proteomes" id="UP000482155"/>
    </source>
</evidence>
<keyword evidence="2" id="KW-0413">Isomerase</keyword>
<dbReference type="Proteomes" id="UP000482155">
    <property type="component" value="Unassembled WGS sequence"/>
</dbReference>
<dbReference type="PANTHER" id="PTHR12110">
    <property type="entry name" value="HYDROXYPYRUVATE ISOMERASE"/>
    <property type="match status" value="1"/>
</dbReference>
<dbReference type="InterPro" id="IPR050312">
    <property type="entry name" value="IolE/XylAMocC-like"/>
</dbReference>
<dbReference type="Gene3D" id="3.20.20.150">
    <property type="entry name" value="Divalent-metal-dependent TIM barrel enzymes"/>
    <property type="match status" value="1"/>
</dbReference>
<comment type="caution">
    <text evidence="2">The sequence shown here is derived from an EMBL/GenBank/DDBJ whole genome shotgun (WGS) entry which is preliminary data.</text>
</comment>
<organism evidence="2 3">
    <name type="scientific">Noviherbaspirillum galbum</name>
    <dbReference type="NCBI Taxonomy" id="2709383"/>
    <lineage>
        <taxon>Bacteria</taxon>
        <taxon>Pseudomonadati</taxon>
        <taxon>Pseudomonadota</taxon>
        <taxon>Betaproteobacteria</taxon>
        <taxon>Burkholderiales</taxon>
        <taxon>Oxalobacteraceae</taxon>
        <taxon>Noviherbaspirillum</taxon>
    </lineage>
</organism>
<name>A0A6B3SYP1_9BURK</name>
<dbReference type="GO" id="GO:0016853">
    <property type="term" value="F:isomerase activity"/>
    <property type="evidence" value="ECO:0007669"/>
    <property type="project" value="UniProtKB-KW"/>
</dbReference>
<evidence type="ECO:0000313" key="2">
    <source>
        <dbReference type="EMBL" id="NEX64626.1"/>
    </source>
</evidence>
<reference evidence="2 3" key="1">
    <citation type="submission" date="2020-02" db="EMBL/GenBank/DDBJ databases">
        <authorList>
            <person name="Kim M.K."/>
        </authorList>
    </citation>
    <scope>NUCLEOTIDE SEQUENCE [LARGE SCALE GENOMIC DNA]</scope>
    <source>
        <strain evidence="2 3">17J57-3</strain>
    </source>
</reference>
<dbReference type="EMBL" id="JAAIVB010000084">
    <property type="protein sequence ID" value="NEX64626.1"/>
    <property type="molecule type" value="Genomic_DNA"/>
</dbReference>
<dbReference type="InterPro" id="IPR013022">
    <property type="entry name" value="Xyl_isomerase-like_TIM-brl"/>
</dbReference>
<dbReference type="AlphaFoldDB" id="A0A6B3SYP1"/>
<gene>
    <name evidence="2" type="ORF">G3574_26410</name>
</gene>
<evidence type="ECO:0000259" key="1">
    <source>
        <dbReference type="Pfam" id="PF01261"/>
    </source>
</evidence>
<sequence length="301" mass="33223">MNPSNFGMDTITLAGPLEAKLRASRAAGLTQIMLWARDLAGHPEGIDAAVRLVRESGLRVTGIQVMRDYEGLSGTLHHYKVDIARSMLEICHAVGAPLLMVCSSTSRHASADHGKIAGDLAKLANLAVPMGVRIGYEALSWGRHVNDYLSSWEIVDEANHANLGVVIDSYHILANGSALDALDGIPSHKIALVQLSDFMWRELRSPEERLETARHLRVFPGEGEHSAELSELLRRLYRGGYRGDYSFEVFNDDYLQMPPEAVAKRALQSAKWVTDQVLRRSLRVREGALFNAVETHLVPAP</sequence>
<accession>A0A6B3SYP1</accession>
<dbReference type="RefSeq" id="WP_163968563.1">
    <property type="nucleotide sequence ID" value="NZ_JAAIVB010000084.1"/>
</dbReference>
<dbReference type="Pfam" id="PF01261">
    <property type="entry name" value="AP_endonuc_2"/>
    <property type="match status" value="1"/>
</dbReference>
<dbReference type="PANTHER" id="PTHR12110:SF21">
    <property type="entry name" value="XYLOSE ISOMERASE-LIKE TIM BARREL DOMAIN-CONTAINING PROTEIN"/>
    <property type="match status" value="1"/>
</dbReference>
<protein>
    <submittedName>
        <fullName evidence="2">Sugar phosphate isomerase/epimerase</fullName>
    </submittedName>
</protein>
<keyword evidence="3" id="KW-1185">Reference proteome</keyword>
<proteinExistence type="predicted"/>
<dbReference type="SUPFAM" id="SSF51658">
    <property type="entry name" value="Xylose isomerase-like"/>
    <property type="match status" value="1"/>
</dbReference>
<dbReference type="InterPro" id="IPR036237">
    <property type="entry name" value="Xyl_isomerase-like_sf"/>
</dbReference>
<feature type="domain" description="Xylose isomerase-like TIM barrel" evidence="1">
    <location>
        <begin position="22"/>
        <end position="268"/>
    </location>
</feature>